<feature type="region of interest" description="Disordered" evidence="1">
    <location>
        <begin position="23"/>
        <end position="101"/>
    </location>
</feature>
<dbReference type="AlphaFoldDB" id="A0A0P0WEQ2"/>
<keyword evidence="3" id="KW-1185">Reference proteome</keyword>
<dbReference type="InParanoid" id="A0A0P0WEQ2"/>
<feature type="compositionally biased region" description="Low complexity" evidence="1">
    <location>
        <begin position="43"/>
        <end position="53"/>
    </location>
</feature>
<evidence type="ECO:0000313" key="3">
    <source>
        <dbReference type="Proteomes" id="UP000059680"/>
    </source>
</evidence>
<reference evidence="2 3" key="2">
    <citation type="journal article" date="2013" name="Plant Cell Physiol.">
        <title>Rice Annotation Project Database (RAP-DB): an integrative and interactive database for rice genomics.</title>
        <authorList>
            <person name="Sakai H."/>
            <person name="Lee S.S."/>
            <person name="Tanaka T."/>
            <person name="Numa H."/>
            <person name="Kim J."/>
            <person name="Kawahara Y."/>
            <person name="Wakimoto H."/>
            <person name="Yang C.C."/>
            <person name="Iwamoto M."/>
            <person name="Abe T."/>
            <person name="Yamada Y."/>
            <person name="Muto A."/>
            <person name="Inokuchi H."/>
            <person name="Ikemura T."/>
            <person name="Matsumoto T."/>
            <person name="Sasaki T."/>
            <person name="Itoh T."/>
        </authorList>
    </citation>
    <scope>NUCLEOTIDE SEQUENCE [LARGE SCALE GENOMIC DNA]</scope>
    <source>
        <strain evidence="3">cv. Nipponbare</strain>
    </source>
</reference>
<sequence>MLPIGFKKDLDLLFPSSAISTSAHPWPMPSWRRRGSRRNPWTAAEARGPAARAPRARRPARRVWPPPSCRRRAARSPAAACAAASPASTAATSPSRRPPPP</sequence>
<gene>
    <name evidence="2" type="ordered locus">Os04g0611266</name>
    <name evidence="2" type="ORF">OSNPB_040611266</name>
</gene>
<feature type="compositionally biased region" description="Low complexity" evidence="1">
    <location>
        <begin position="75"/>
        <end position="95"/>
    </location>
</feature>
<organism evidence="2 3">
    <name type="scientific">Oryza sativa subsp. japonica</name>
    <name type="common">Rice</name>
    <dbReference type="NCBI Taxonomy" id="39947"/>
    <lineage>
        <taxon>Eukaryota</taxon>
        <taxon>Viridiplantae</taxon>
        <taxon>Streptophyta</taxon>
        <taxon>Embryophyta</taxon>
        <taxon>Tracheophyta</taxon>
        <taxon>Spermatophyta</taxon>
        <taxon>Magnoliopsida</taxon>
        <taxon>Liliopsida</taxon>
        <taxon>Poales</taxon>
        <taxon>Poaceae</taxon>
        <taxon>BOP clade</taxon>
        <taxon>Oryzoideae</taxon>
        <taxon>Oryzeae</taxon>
        <taxon>Oryzinae</taxon>
        <taxon>Oryza</taxon>
        <taxon>Oryza sativa</taxon>
    </lineage>
</organism>
<accession>A0A0P0WEQ2</accession>
<dbReference type="Gramene" id="Os04t0611266-00">
    <property type="protein sequence ID" value="Os04t0611266-00"/>
    <property type="gene ID" value="Os04g0611266"/>
</dbReference>
<reference evidence="2 3" key="3">
    <citation type="journal article" date="2013" name="Rice">
        <title>Improvement of the Oryza sativa Nipponbare reference genome using next generation sequence and optical map data.</title>
        <authorList>
            <person name="Kawahara Y."/>
            <person name="de la Bastide M."/>
            <person name="Hamilton J.P."/>
            <person name="Kanamori H."/>
            <person name="McCombie W.R."/>
            <person name="Ouyang S."/>
            <person name="Schwartz D.C."/>
            <person name="Tanaka T."/>
            <person name="Wu J."/>
            <person name="Zhou S."/>
            <person name="Childs K.L."/>
            <person name="Davidson R.M."/>
            <person name="Lin H."/>
            <person name="Quesada-Ocampo L."/>
            <person name="Vaillancourt B."/>
            <person name="Sakai H."/>
            <person name="Lee S.S."/>
            <person name="Kim J."/>
            <person name="Numa H."/>
            <person name="Itoh T."/>
            <person name="Buell C.R."/>
            <person name="Matsumoto T."/>
        </authorList>
    </citation>
    <scope>NUCLEOTIDE SEQUENCE [LARGE SCALE GENOMIC DNA]</scope>
    <source>
        <strain evidence="3">cv. Nipponbare</strain>
    </source>
</reference>
<dbReference type="EMBL" id="AP014960">
    <property type="protein sequence ID" value="BAS90956.1"/>
    <property type="molecule type" value="Genomic_DNA"/>
</dbReference>
<dbReference type="Proteomes" id="UP000059680">
    <property type="component" value="Chromosome 4"/>
</dbReference>
<feature type="non-terminal residue" evidence="2">
    <location>
        <position position="1"/>
    </location>
</feature>
<proteinExistence type="predicted"/>
<reference evidence="3" key="1">
    <citation type="journal article" date="2005" name="Nature">
        <title>The map-based sequence of the rice genome.</title>
        <authorList>
            <consortium name="International rice genome sequencing project (IRGSP)"/>
            <person name="Matsumoto T."/>
            <person name="Wu J."/>
            <person name="Kanamori H."/>
            <person name="Katayose Y."/>
            <person name="Fujisawa M."/>
            <person name="Namiki N."/>
            <person name="Mizuno H."/>
            <person name="Yamamoto K."/>
            <person name="Antonio B.A."/>
            <person name="Baba T."/>
            <person name="Sakata K."/>
            <person name="Nagamura Y."/>
            <person name="Aoki H."/>
            <person name="Arikawa K."/>
            <person name="Arita K."/>
            <person name="Bito T."/>
            <person name="Chiden Y."/>
            <person name="Fujitsuka N."/>
            <person name="Fukunaka R."/>
            <person name="Hamada M."/>
            <person name="Harada C."/>
            <person name="Hayashi A."/>
            <person name="Hijishita S."/>
            <person name="Honda M."/>
            <person name="Hosokawa S."/>
            <person name="Ichikawa Y."/>
            <person name="Idonuma A."/>
            <person name="Iijima M."/>
            <person name="Ikeda M."/>
            <person name="Ikeno M."/>
            <person name="Ito K."/>
            <person name="Ito S."/>
            <person name="Ito T."/>
            <person name="Ito Y."/>
            <person name="Ito Y."/>
            <person name="Iwabuchi A."/>
            <person name="Kamiya K."/>
            <person name="Karasawa W."/>
            <person name="Kurita K."/>
            <person name="Katagiri S."/>
            <person name="Kikuta A."/>
            <person name="Kobayashi H."/>
            <person name="Kobayashi N."/>
            <person name="Machita K."/>
            <person name="Maehara T."/>
            <person name="Masukawa M."/>
            <person name="Mizubayashi T."/>
            <person name="Mukai Y."/>
            <person name="Nagasaki H."/>
            <person name="Nagata Y."/>
            <person name="Naito S."/>
            <person name="Nakashima M."/>
            <person name="Nakama Y."/>
            <person name="Nakamichi Y."/>
            <person name="Nakamura M."/>
            <person name="Meguro A."/>
            <person name="Negishi M."/>
            <person name="Ohta I."/>
            <person name="Ohta T."/>
            <person name="Okamoto M."/>
            <person name="Ono N."/>
            <person name="Saji S."/>
            <person name="Sakaguchi M."/>
            <person name="Sakai K."/>
            <person name="Shibata M."/>
            <person name="Shimokawa T."/>
            <person name="Song J."/>
            <person name="Takazaki Y."/>
            <person name="Terasawa K."/>
            <person name="Tsugane M."/>
            <person name="Tsuji K."/>
            <person name="Ueda S."/>
            <person name="Waki K."/>
            <person name="Yamagata H."/>
            <person name="Yamamoto M."/>
            <person name="Yamamoto S."/>
            <person name="Yamane H."/>
            <person name="Yoshiki S."/>
            <person name="Yoshihara R."/>
            <person name="Yukawa K."/>
            <person name="Zhong H."/>
            <person name="Yano M."/>
            <person name="Yuan Q."/>
            <person name="Ouyang S."/>
            <person name="Liu J."/>
            <person name="Jones K.M."/>
            <person name="Gansberger K."/>
            <person name="Moffat K."/>
            <person name="Hill J."/>
            <person name="Bera J."/>
            <person name="Fadrosh D."/>
            <person name="Jin S."/>
            <person name="Johri S."/>
            <person name="Kim M."/>
            <person name="Overton L."/>
            <person name="Reardon M."/>
            <person name="Tsitrin T."/>
            <person name="Vuong H."/>
            <person name="Weaver B."/>
            <person name="Ciecko A."/>
            <person name="Tallon L."/>
            <person name="Jackson J."/>
            <person name="Pai G."/>
            <person name="Aken S.V."/>
            <person name="Utterback T."/>
            <person name="Reidmuller S."/>
            <person name="Feldblyum T."/>
            <person name="Hsiao J."/>
            <person name="Zismann V."/>
            <person name="Iobst S."/>
            <person name="de Vazeille A.R."/>
            <person name="Buell C.R."/>
            <person name="Ying K."/>
            <person name="Li Y."/>
            <person name="Lu T."/>
            <person name="Huang Y."/>
            <person name="Zhao Q."/>
            <person name="Feng Q."/>
            <person name="Zhang L."/>
            <person name="Zhu J."/>
            <person name="Weng Q."/>
            <person name="Mu J."/>
            <person name="Lu Y."/>
            <person name="Fan D."/>
            <person name="Liu Y."/>
            <person name="Guan J."/>
            <person name="Zhang Y."/>
            <person name="Yu S."/>
            <person name="Liu X."/>
            <person name="Zhang Y."/>
            <person name="Hong G."/>
            <person name="Han B."/>
            <person name="Choisne N."/>
            <person name="Demange N."/>
            <person name="Orjeda G."/>
            <person name="Samain S."/>
            <person name="Cattolico L."/>
            <person name="Pelletier E."/>
            <person name="Couloux A."/>
            <person name="Segurens B."/>
            <person name="Wincker P."/>
            <person name="D'Hont A."/>
            <person name="Scarpelli C."/>
            <person name="Weissenbach J."/>
            <person name="Salanoubat M."/>
            <person name="Quetier F."/>
            <person name="Yu Y."/>
            <person name="Kim H.R."/>
            <person name="Rambo T."/>
            <person name="Currie J."/>
            <person name="Collura K."/>
            <person name="Luo M."/>
            <person name="Yang T."/>
            <person name="Ammiraju J.S.S."/>
            <person name="Engler F."/>
            <person name="Soderlund C."/>
            <person name="Wing R.A."/>
            <person name="Palmer L.E."/>
            <person name="de la Bastide M."/>
            <person name="Spiegel L."/>
            <person name="Nascimento L."/>
            <person name="Zutavern T."/>
            <person name="O'Shaughnessy A."/>
            <person name="Dike S."/>
            <person name="Dedhia N."/>
            <person name="Preston R."/>
            <person name="Balija V."/>
            <person name="McCombie W.R."/>
            <person name="Chow T."/>
            <person name="Chen H."/>
            <person name="Chung M."/>
            <person name="Chen C."/>
            <person name="Shaw J."/>
            <person name="Wu H."/>
            <person name="Hsiao K."/>
            <person name="Chao Y."/>
            <person name="Chu M."/>
            <person name="Cheng C."/>
            <person name="Hour A."/>
            <person name="Lee P."/>
            <person name="Lin S."/>
            <person name="Lin Y."/>
            <person name="Liou J."/>
            <person name="Liu S."/>
            <person name="Hsing Y."/>
            <person name="Raghuvanshi S."/>
            <person name="Mohanty A."/>
            <person name="Bharti A.K."/>
            <person name="Gaur A."/>
            <person name="Gupta V."/>
            <person name="Kumar D."/>
            <person name="Ravi V."/>
            <person name="Vij S."/>
            <person name="Kapur A."/>
            <person name="Khurana P."/>
            <person name="Khurana P."/>
            <person name="Khurana J.P."/>
            <person name="Tyagi A.K."/>
            <person name="Gaikwad K."/>
            <person name="Singh A."/>
            <person name="Dalal V."/>
            <person name="Srivastava S."/>
            <person name="Dixit A."/>
            <person name="Pal A.K."/>
            <person name="Ghazi I.A."/>
            <person name="Yadav M."/>
            <person name="Pandit A."/>
            <person name="Bhargava A."/>
            <person name="Sureshbabu K."/>
            <person name="Batra K."/>
            <person name="Sharma T.R."/>
            <person name="Mohapatra T."/>
            <person name="Singh N.K."/>
            <person name="Messing J."/>
            <person name="Nelson A.B."/>
            <person name="Fuks G."/>
            <person name="Kavchok S."/>
            <person name="Keizer G."/>
            <person name="Linton E."/>
            <person name="Llaca V."/>
            <person name="Song R."/>
            <person name="Tanyolac B."/>
            <person name="Young S."/>
            <person name="Ho-Il K."/>
            <person name="Hahn J.H."/>
            <person name="Sangsakoo G."/>
            <person name="Vanavichit A."/>
            <person name="de Mattos Luiz.A.T."/>
            <person name="Zimmer P.D."/>
            <person name="Malone G."/>
            <person name="Dellagostin O."/>
            <person name="de Oliveira A.C."/>
            <person name="Bevan M."/>
            <person name="Bancroft I."/>
            <person name="Minx P."/>
            <person name="Cordum H."/>
            <person name="Wilson R."/>
            <person name="Cheng Z."/>
            <person name="Jin W."/>
            <person name="Jiang J."/>
            <person name="Leong S.A."/>
            <person name="Iwama H."/>
            <person name="Gojobori T."/>
            <person name="Itoh T."/>
            <person name="Niimura Y."/>
            <person name="Fujii Y."/>
            <person name="Habara T."/>
            <person name="Sakai H."/>
            <person name="Sato Y."/>
            <person name="Wilson G."/>
            <person name="Kumar K."/>
            <person name="McCouch S."/>
            <person name="Juretic N."/>
            <person name="Hoen D."/>
            <person name="Wright S."/>
            <person name="Bruskiewich R."/>
            <person name="Bureau T."/>
            <person name="Miyao A."/>
            <person name="Hirochika H."/>
            <person name="Nishikawa T."/>
            <person name="Kadowaki K."/>
            <person name="Sugiura M."/>
            <person name="Burr B."/>
            <person name="Sasaki T."/>
        </authorList>
    </citation>
    <scope>NUCLEOTIDE SEQUENCE [LARGE SCALE GENOMIC DNA]</scope>
    <source>
        <strain evidence="3">cv. Nipponbare</strain>
    </source>
</reference>
<evidence type="ECO:0000313" key="2">
    <source>
        <dbReference type="EMBL" id="BAS90956.1"/>
    </source>
</evidence>
<evidence type="ECO:0000256" key="1">
    <source>
        <dbReference type="SAM" id="MobiDB-lite"/>
    </source>
</evidence>
<protein>
    <submittedName>
        <fullName evidence="2">Os04g0611266 protein</fullName>
    </submittedName>
</protein>
<name>A0A0P0WEQ2_ORYSJ</name>
<dbReference type="PaxDb" id="39947-A0A0P0WEQ2"/>